<dbReference type="AlphaFoldDB" id="A0ABD3DJF3"/>
<evidence type="ECO:0000259" key="2">
    <source>
        <dbReference type="Pfam" id="PF05922"/>
    </source>
</evidence>
<sequence>MQKINFSSTTQILLVLFSLLIPSSMAADSSSPEAKVHIVYTERAEDQEPEAYHIKTLASVVGSEDAAKEALVYSYKHAASGFSAKLTADQAAQLSSKGNKKAVESWKVNVWPTNCDGHAFTLHESATFLFLYIKRTKSSEETAKETRRQPSFVPTSCYWRR</sequence>
<proteinExistence type="predicted"/>
<name>A0ABD3DJF3_9LAMI</name>
<dbReference type="Gene3D" id="3.30.70.80">
    <property type="entry name" value="Peptidase S8 propeptide/proteinase inhibitor I9"/>
    <property type="match status" value="1"/>
</dbReference>
<evidence type="ECO:0000256" key="1">
    <source>
        <dbReference type="SAM" id="SignalP"/>
    </source>
</evidence>
<dbReference type="PANTHER" id="PTHR48222">
    <property type="entry name" value="PROTEINASE INHIBITOR, PROPEPTIDE"/>
    <property type="match status" value="1"/>
</dbReference>
<dbReference type="PANTHER" id="PTHR48222:SF4">
    <property type="entry name" value="PROTEINASE INHIBITOR, PROPEPTIDE"/>
    <property type="match status" value="1"/>
</dbReference>
<protein>
    <recommendedName>
        <fullName evidence="2">Inhibitor I9 domain-containing protein</fullName>
    </recommendedName>
</protein>
<dbReference type="InterPro" id="IPR037045">
    <property type="entry name" value="S8pro/Inhibitor_I9_sf"/>
</dbReference>
<dbReference type="EMBL" id="JAVIJP010000016">
    <property type="protein sequence ID" value="KAL3641812.1"/>
    <property type="molecule type" value="Genomic_DNA"/>
</dbReference>
<organism evidence="3 4">
    <name type="scientific">Castilleja foliolosa</name>
    <dbReference type="NCBI Taxonomy" id="1961234"/>
    <lineage>
        <taxon>Eukaryota</taxon>
        <taxon>Viridiplantae</taxon>
        <taxon>Streptophyta</taxon>
        <taxon>Embryophyta</taxon>
        <taxon>Tracheophyta</taxon>
        <taxon>Spermatophyta</taxon>
        <taxon>Magnoliopsida</taxon>
        <taxon>eudicotyledons</taxon>
        <taxon>Gunneridae</taxon>
        <taxon>Pentapetalae</taxon>
        <taxon>asterids</taxon>
        <taxon>lamiids</taxon>
        <taxon>Lamiales</taxon>
        <taxon>Orobanchaceae</taxon>
        <taxon>Pedicularideae</taxon>
        <taxon>Castillejinae</taxon>
        <taxon>Castilleja</taxon>
    </lineage>
</organism>
<keyword evidence="4" id="KW-1185">Reference proteome</keyword>
<gene>
    <name evidence="3" type="ORF">CASFOL_012627</name>
</gene>
<evidence type="ECO:0000313" key="3">
    <source>
        <dbReference type="EMBL" id="KAL3641812.1"/>
    </source>
</evidence>
<dbReference type="InterPro" id="IPR010259">
    <property type="entry name" value="S8pro/Inhibitor_I9"/>
</dbReference>
<feature type="chain" id="PRO_5044831529" description="Inhibitor I9 domain-containing protein" evidence="1">
    <location>
        <begin position="27"/>
        <end position="161"/>
    </location>
</feature>
<comment type="caution">
    <text evidence="3">The sequence shown here is derived from an EMBL/GenBank/DDBJ whole genome shotgun (WGS) entry which is preliminary data.</text>
</comment>
<keyword evidence="1" id="KW-0732">Signal</keyword>
<dbReference type="Proteomes" id="UP001632038">
    <property type="component" value="Unassembled WGS sequence"/>
</dbReference>
<feature type="signal peptide" evidence="1">
    <location>
        <begin position="1"/>
        <end position="26"/>
    </location>
</feature>
<reference evidence="4" key="1">
    <citation type="journal article" date="2024" name="IScience">
        <title>Strigolactones Initiate the Formation of Haustorium-like Structures in Castilleja.</title>
        <authorList>
            <person name="Buerger M."/>
            <person name="Peterson D."/>
            <person name="Chory J."/>
        </authorList>
    </citation>
    <scope>NUCLEOTIDE SEQUENCE [LARGE SCALE GENOMIC DNA]</scope>
</reference>
<feature type="domain" description="Inhibitor I9" evidence="2">
    <location>
        <begin position="37"/>
        <end position="101"/>
    </location>
</feature>
<accession>A0ABD3DJF3</accession>
<evidence type="ECO:0000313" key="4">
    <source>
        <dbReference type="Proteomes" id="UP001632038"/>
    </source>
</evidence>
<dbReference type="Pfam" id="PF05922">
    <property type="entry name" value="Inhibitor_I9"/>
    <property type="match status" value="1"/>
</dbReference>